<comment type="caution">
    <text evidence="5">The sequence shown here is derived from an EMBL/GenBank/DDBJ whole genome shotgun (WGS) entry which is preliminary data.</text>
</comment>
<protein>
    <submittedName>
        <fullName evidence="5">Transcriptional regulator</fullName>
    </submittedName>
</protein>
<reference evidence="5 6" key="1">
    <citation type="submission" date="2019-12" db="EMBL/GenBank/DDBJ databases">
        <title>Spirosoma sp. HMF4905 genome sequencing and assembly.</title>
        <authorList>
            <person name="Kang H."/>
            <person name="Cha I."/>
            <person name="Kim H."/>
            <person name="Joh K."/>
        </authorList>
    </citation>
    <scope>NUCLEOTIDE SEQUENCE [LARGE SCALE GENOMIC DNA]</scope>
    <source>
        <strain evidence="5 6">HMF4905</strain>
    </source>
</reference>
<name>A0A7K1SCE1_9BACT</name>
<organism evidence="5 6">
    <name type="scientific">Spirosoma arboris</name>
    <dbReference type="NCBI Taxonomy" id="2682092"/>
    <lineage>
        <taxon>Bacteria</taxon>
        <taxon>Pseudomonadati</taxon>
        <taxon>Bacteroidota</taxon>
        <taxon>Cytophagia</taxon>
        <taxon>Cytophagales</taxon>
        <taxon>Cytophagaceae</taxon>
        <taxon>Spirosoma</taxon>
    </lineage>
</organism>
<evidence type="ECO:0000313" key="6">
    <source>
        <dbReference type="Proteomes" id="UP000436006"/>
    </source>
</evidence>
<dbReference type="Proteomes" id="UP000436006">
    <property type="component" value="Unassembled WGS sequence"/>
</dbReference>
<dbReference type="AlphaFoldDB" id="A0A7K1SCE1"/>
<feature type="domain" description="OmpR/PhoB-type" evidence="4">
    <location>
        <begin position="200"/>
        <end position="297"/>
    </location>
</feature>
<dbReference type="Gene3D" id="1.10.10.10">
    <property type="entry name" value="Winged helix-like DNA-binding domain superfamily/Winged helix DNA-binding domain"/>
    <property type="match status" value="1"/>
</dbReference>
<dbReference type="InterPro" id="IPR036388">
    <property type="entry name" value="WH-like_DNA-bd_sf"/>
</dbReference>
<evidence type="ECO:0000256" key="1">
    <source>
        <dbReference type="ARBA" id="ARBA00023125"/>
    </source>
</evidence>
<dbReference type="EMBL" id="WPIN01000005">
    <property type="protein sequence ID" value="MVM31328.1"/>
    <property type="molecule type" value="Genomic_DNA"/>
</dbReference>
<dbReference type="Pfam" id="PF00486">
    <property type="entry name" value="Trans_reg_C"/>
    <property type="match status" value="1"/>
</dbReference>
<evidence type="ECO:0000256" key="3">
    <source>
        <dbReference type="SAM" id="Phobius"/>
    </source>
</evidence>
<dbReference type="PROSITE" id="PS51755">
    <property type="entry name" value="OMPR_PHOB"/>
    <property type="match status" value="1"/>
</dbReference>
<dbReference type="SMART" id="SM00862">
    <property type="entry name" value="Trans_reg_C"/>
    <property type="match status" value="1"/>
</dbReference>
<sequence>MRKSVRIIGMVSLVLVGLLCTQFAWLAPAQTTTDNQRFSQKANLAIRRTVHHLLLKSGDSTSRIQPIQQPNAQIFQVRIDHSFDYSLLPALLQESLSLHDIKTNYDVAVLDCAQGQLQLGYNVRDLTEKNEVPCLARTQAPGCYTIQVTFASPETASQPIAGWWVLAMGGLLTGLGFVVWKRSVGGSNSTTMPELIALEPDRILFGNSSFEPARQLLYSGTNQYTLTYREAKLLRFFSSHLNQVVERDFILKSVWEDEGIIVGRSVDVFVSRLRKMLQDDPSIRIVAVHGVGYRVEALNSIKNAS</sequence>
<keyword evidence="3" id="KW-0472">Membrane</keyword>
<proteinExistence type="predicted"/>
<keyword evidence="1 2" id="KW-0238">DNA-binding</keyword>
<dbReference type="GO" id="GO:0006355">
    <property type="term" value="P:regulation of DNA-templated transcription"/>
    <property type="evidence" value="ECO:0007669"/>
    <property type="project" value="InterPro"/>
</dbReference>
<gene>
    <name evidence="5" type="ORF">GO755_14890</name>
</gene>
<dbReference type="CDD" id="cd00383">
    <property type="entry name" value="trans_reg_C"/>
    <property type="match status" value="1"/>
</dbReference>
<accession>A0A7K1SCE1</accession>
<feature type="DNA-binding region" description="OmpR/PhoB-type" evidence="2">
    <location>
        <begin position="200"/>
        <end position="297"/>
    </location>
</feature>
<evidence type="ECO:0000256" key="2">
    <source>
        <dbReference type="PROSITE-ProRule" id="PRU01091"/>
    </source>
</evidence>
<dbReference type="InterPro" id="IPR001867">
    <property type="entry name" value="OmpR/PhoB-type_DNA-bd"/>
</dbReference>
<feature type="transmembrane region" description="Helical" evidence="3">
    <location>
        <begin position="161"/>
        <end position="180"/>
    </location>
</feature>
<keyword evidence="6" id="KW-1185">Reference proteome</keyword>
<dbReference type="RefSeq" id="WP_157585971.1">
    <property type="nucleotide sequence ID" value="NZ_WPIN01000005.1"/>
</dbReference>
<keyword evidence="3" id="KW-1133">Transmembrane helix</keyword>
<dbReference type="GO" id="GO:0003677">
    <property type="term" value="F:DNA binding"/>
    <property type="evidence" value="ECO:0007669"/>
    <property type="project" value="UniProtKB-UniRule"/>
</dbReference>
<evidence type="ECO:0000313" key="5">
    <source>
        <dbReference type="EMBL" id="MVM31328.1"/>
    </source>
</evidence>
<dbReference type="GO" id="GO:0000160">
    <property type="term" value="P:phosphorelay signal transduction system"/>
    <property type="evidence" value="ECO:0007669"/>
    <property type="project" value="InterPro"/>
</dbReference>
<dbReference type="SUPFAM" id="SSF46894">
    <property type="entry name" value="C-terminal effector domain of the bipartite response regulators"/>
    <property type="match status" value="1"/>
</dbReference>
<keyword evidence="3" id="KW-0812">Transmembrane</keyword>
<evidence type="ECO:0000259" key="4">
    <source>
        <dbReference type="PROSITE" id="PS51755"/>
    </source>
</evidence>
<dbReference type="InterPro" id="IPR016032">
    <property type="entry name" value="Sig_transdc_resp-reg_C-effctor"/>
</dbReference>